<name>A0A7X5F837_9HYPH</name>
<dbReference type="Proteomes" id="UP000586722">
    <property type="component" value="Unassembled WGS sequence"/>
</dbReference>
<dbReference type="RefSeq" id="WP_161677543.1">
    <property type="nucleotide sequence ID" value="NZ_JAABLP010000005.1"/>
</dbReference>
<dbReference type="EMBL" id="JAABLQ010000003">
    <property type="protein sequence ID" value="NBN80229.1"/>
    <property type="molecule type" value="Genomic_DNA"/>
</dbReference>
<organism evidence="1 2">
    <name type="scientific">Pannonibacter tanglangensis</name>
    <dbReference type="NCBI Taxonomy" id="2750084"/>
    <lineage>
        <taxon>Bacteria</taxon>
        <taxon>Pseudomonadati</taxon>
        <taxon>Pseudomonadota</taxon>
        <taxon>Alphaproteobacteria</taxon>
        <taxon>Hyphomicrobiales</taxon>
        <taxon>Stappiaceae</taxon>
        <taxon>Pannonibacter</taxon>
    </lineage>
</organism>
<gene>
    <name evidence="1" type="ORF">GWI72_18265</name>
</gene>
<proteinExistence type="predicted"/>
<protein>
    <submittedName>
        <fullName evidence="1">Uncharacterized protein</fullName>
    </submittedName>
</protein>
<evidence type="ECO:0000313" key="2">
    <source>
        <dbReference type="Proteomes" id="UP000586722"/>
    </source>
</evidence>
<sequence length="79" mass="8659">MGEITTYRTGAPAARDMDMALSERRNARLAEMNENRAAAQADAVRQQAELKANRAEELSRNAERIATQGGLGRRVDVSV</sequence>
<dbReference type="AlphaFoldDB" id="A0A7X5F837"/>
<accession>A0A7X5F837</accession>
<reference evidence="2" key="1">
    <citation type="submission" date="2020-01" db="EMBL/GenBank/DDBJ databases">
        <authorList>
            <person name="Fang Y."/>
            <person name="Sun R."/>
            <person name="Nie L."/>
            <person name="He J."/>
            <person name="Hao L."/>
            <person name="Wang L."/>
            <person name="Su S."/>
            <person name="Lv E."/>
            <person name="Zhang Z."/>
            <person name="Xie R."/>
            <person name="Liu H."/>
        </authorList>
    </citation>
    <scope>NUCLEOTIDE SEQUENCE [LARGE SCALE GENOMIC DNA]</scope>
    <source>
        <strain evidence="2">XCT-53</strain>
    </source>
</reference>
<keyword evidence="2" id="KW-1185">Reference proteome</keyword>
<comment type="caution">
    <text evidence="1">The sequence shown here is derived from an EMBL/GenBank/DDBJ whole genome shotgun (WGS) entry which is preliminary data.</text>
</comment>
<evidence type="ECO:0000313" key="1">
    <source>
        <dbReference type="EMBL" id="NBN80229.1"/>
    </source>
</evidence>